<keyword evidence="13" id="KW-1185">Reference proteome</keyword>
<evidence type="ECO:0000259" key="9">
    <source>
        <dbReference type="Pfam" id="PF02770"/>
    </source>
</evidence>
<dbReference type="GO" id="GO:0005886">
    <property type="term" value="C:plasma membrane"/>
    <property type="evidence" value="ECO:0007669"/>
    <property type="project" value="TreeGrafter"/>
</dbReference>
<name>A0AA41R5L5_9BACT</name>
<dbReference type="InterPro" id="IPR009075">
    <property type="entry name" value="AcylCo_DH/oxidase_C"/>
</dbReference>
<dbReference type="Gene3D" id="2.40.110.10">
    <property type="entry name" value="Butyryl-CoA Dehydrogenase, subunit A, domain 2"/>
    <property type="match status" value="1"/>
</dbReference>
<dbReference type="InterPro" id="IPR036250">
    <property type="entry name" value="AcylCo_DH-like_C"/>
</dbReference>
<dbReference type="EMBL" id="JALJRB010000018">
    <property type="protein sequence ID" value="MCJ8501858.1"/>
    <property type="molecule type" value="Genomic_DNA"/>
</dbReference>
<dbReference type="Proteomes" id="UP001165427">
    <property type="component" value="Unassembled WGS sequence"/>
</dbReference>
<evidence type="ECO:0000313" key="12">
    <source>
        <dbReference type="EMBL" id="MCJ8501858.1"/>
    </source>
</evidence>
<dbReference type="PANTHER" id="PTHR42803:SF1">
    <property type="entry name" value="BROAD-SPECIFICITY LINEAR ACYL-COA DEHYDROGENASE FADE5"/>
    <property type="match status" value="1"/>
</dbReference>
<dbReference type="GO" id="GO:0050660">
    <property type="term" value="F:flavin adenine dinucleotide binding"/>
    <property type="evidence" value="ECO:0007669"/>
    <property type="project" value="InterPro"/>
</dbReference>
<evidence type="ECO:0000256" key="1">
    <source>
        <dbReference type="ARBA" id="ARBA00001974"/>
    </source>
</evidence>
<feature type="domain" description="Acetyl-CoA dehydrogenase-like C-terminal" evidence="11">
    <location>
        <begin position="469"/>
        <end position="597"/>
    </location>
</feature>
<dbReference type="AlphaFoldDB" id="A0AA41R5L5"/>
<reference evidence="12" key="1">
    <citation type="submission" date="2022-04" db="EMBL/GenBank/DDBJ databases">
        <title>Desulfatitalea alkaliphila sp. nov., a novel anaerobic sulfate-reducing bacterium isolated from terrestrial mud volcano, Taman Peninsula, Russia.</title>
        <authorList>
            <person name="Khomyakova M.A."/>
            <person name="Merkel A.Y."/>
            <person name="Slobodkin A.I."/>
        </authorList>
    </citation>
    <scope>NUCLEOTIDE SEQUENCE</scope>
    <source>
        <strain evidence="12">M08but</strain>
    </source>
</reference>
<dbReference type="SUPFAM" id="SSF56645">
    <property type="entry name" value="Acyl-CoA dehydrogenase NM domain-like"/>
    <property type="match status" value="1"/>
</dbReference>
<evidence type="ECO:0000259" key="11">
    <source>
        <dbReference type="Pfam" id="PF12806"/>
    </source>
</evidence>
<feature type="domain" description="Acyl-CoA dehydrogenase/oxidase N-terminal" evidence="10">
    <location>
        <begin position="38"/>
        <end position="155"/>
    </location>
</feature>
<dbReference type="Gene3D" id="1.10.540.10">
    <property type="entry name" value="Acyl-CoA dehydrogenase/oxidase, N-terminal domain"/>
    <property type="match status" value="1"/>
</dbReference>
<evidence type="ECO:0000256" key="5">
    <source>
        <dbReference type="ARBA" id="ARBA00022827"/>
    </source>
</evidence>
<accession>A0AA41R5L5</accession>
<dbReference type="Pfam" id="PF02771">
    <property type="entry name" value="Acyl-CoA_dh_N"/>
    <property type="match status" value="1"/>
</dbReference>
<organism evidence="12 13">
    <name type="scientific">Desulfatitalea alkaliphila</name>
    <dbReference type="NCBI Taxonomy" id="2929485"/>
    <lineage>
        <taxon>Bacteria</taxon>
        <taxon>Pseudomonadati</taxon>
        <taxon>Thermodesulfobacteriota</taxon>
        <taxon>Desulfobacteria</taxon>
        <taxon>Desulfobacterales</taxon>
        <taxon>Desulfosarcinaceae</taxon>
        <taxon>Desulfatitalea</taxon>
    </lineage>
</organism>
<evidence type="ECO:0000256" key="7">
    <source>
        <dbReference type="RuleBase" id="RU362125"/>
    </source>
</evidence>
<comment type="cofactor">
    <cofactor evidence="1 7">
        <name>FAD</name>
        <dbReference type="ChEBI" id="CHEBI:57692"/>
    </cofactor>
</comment>
<evidence type="ECO:0000313" key="13">
    <source>
        <dbReference type="Proteomes" id="UP001165427"/>
    </source>
</evidence>
<keyword evidence="5 7" id="KW-0274">FAD</keyword>
<comment type="caution">
    <text evidence="12">The sequence shown here is derived from an EMBL/GenBank/DDBJ whole genome shotgun (WGS) entry which is preliminary data.</text>
</comment>
<gene>
    <name evidence="12" type="ORF">MRX98_14840</name>
</gene>
<protein>
    <submittedName>
        <fullName evidence="12">Acyl-CoA dehydrogenase</fullName>
    </submittedName>
</protein>
<dbReference type="InterPro" id="IPR013786">
    <property type="entry name" value="AcylCoA_DH/ox_N"/>
</dbReference>
<dbReference type="InterPro" id="IPR006091">
    <property type="entry name" value="Acyl-CoA_Oxase/DH_mid-dom"/>
</dbReference>
<keyword evidence="4 7" id="KW-0285">Flavoprotein</keyword>
<dbReference type="Gene3D" id="1.20.140.10">
    <property type="entry name" value="Butyryl-CoA Dehydrogenase, subunit A, domain 3"/>
    <property type="match status" value="1"/>
</dbReference>
<dbReference type="Pfam" id="PF12806">
    <property type="entry name" value="Acyl-CoA_dh_C"/>
    <property type="match status" value="1"/>
</dbReference>
<keyword evidence="6 7" id="KW-0560">Oxidoreductase</keyword>
<dbReference type="InterPro" id="IPR037069">
    <property type="entry name" value="AcylCoA_DH/ox_N_sf"/>
</dbReference>
<evidence type="ECO:0000256" key="4">
    <source>
        <dbReference type="ARBA" id="ARBA00022630"/>
    </source>
</evidence>
<dbReference type="InterPro" id="IPR052166">
    <property type="entry name" value="Diverse_Acyl-CoA_DH"/>
</dbReference>
<evidence type="ECO:0000259" key="10">
    <source>
        <dbReference type="Pfam" id="PF02771"/>
    </source>
</evidence>
<dbReference type="GO" id="GO:0016627">
    <property type="term" value="F:oxidoreductase activity, acting on the CH-CH group of donors"/>
    <property type="evidence" value="ECO:0007669"/>
    <property type="project" value="InterPro"/>
</dbReference>
<evidence type="ECO:0000256" key="2">
    <source>
        <dbReference type="ARBA" id="ARBA00009347"/>
    </source>
</evidence>
<comment type="subunit">
    <text evidence="3">Homotetramer.</text>
</comment>
<dbReference type="SUPFAM" id="SSF47203">
    <property type="entry name" value="Acyl-CoA dehydrogenase C-terminal domain-like"/>
    <property type="match status" value="1"/>
</dbReference>
<evidence type="ECO:0000259" key="8">
    <source>
        <dbReference type="Pfam" id="PF00441"/>
    </source>
</evidence>
<proteinExistence type="inferred from homology"/>
<dbReference type="Pfam" id="PF02770">
    <property type="entry name" value="Acyl-CoA_dh_M"/>
    <property type="match status" value="1"/>
</dbReference>
<dbReference type="RefSeq" id="WP_246911168.1">
    <property type="nucleotide sequence ID" value="NZ_JALJRB010000018.1"/>
</dbReference>
<sequence>MAQQLADRRDQDFVIWEQFNNEEIIKHPKYKAFNRKTCEMIMTEARALAIKEILPTMKEGDEQGVRFENGTVKVPESYHRAFKLMVEGEWNNLAVDPEMGGQGAPGFLATSVAEYFMGANWSLACYTTMGNGTAHLIEKYGTEEDKKKYIHKLTAAKWGGTMLLTEPEAGSDVGALTTTAAKNADGTFSLSGTKIFITNGEHDLVENIIHPVLARVEGDAPGTKGLSLFIVPKFIVNDDGSLGERNDIVCSGVEEKHGIHGSCTASMVLGGKGKCTGWLLGKQGEGMKIMFNMINNARMATGLQGLTYAGAAYTLAANYARERLQGRDLENFANPAAPSVPIIKHPDVRRNLSWMKSYVEGMRSFFQYMAACRTKAETGATEEERQTCGDIFNMLSPIIKEYLAFRGHEVCIQAMQVYGGPGYCRDYPVEQYARDCKIATIYEGTSGIQAMDFLARKIGAGKGTVFMKFIGEIKKTVADAKADDTLAPLAAKVDAAANRLGEICAHMGKLAAGPDFKVAFAHSLPFLHATGDVIMAWMLLWRAVTATRQLAKGPKAKDVVFYNGQLKTAQFFIMTELEATMGKFNGIQSGCKAALEMEDDGFGAL</sequence>
<comment type="similarity">
    <text evidence="2 7">Belongs to the acyl-CoA dehydrogenase family.</text>
</comment>
<feature type="domain" description="Acyl-CoA oxidase/dehydrogenase middle" evidence="9">
    <location>
        <begin position="162"/>
        <end position="233"/>
    </location>
</feature>
<dbReference type="InterPro" id="IPR025878">
    <property type="entry name" value="Acyl-CoA_dh-like_C_dom"/>
</dbReference>
<dbReference type="InterPro" id="IPR046373">
    <property type="entry name" value="Acyl-CoA_Oxase/DH_mid-dom_sf"/>
</dbReference>
<evidence type="ECO:0000256" key="3">
    <source>
        <dbReference type="ARBA" id="ARBA00011881"/>
    </source>
</evidence>
<dbReference type="Pfam" id="PF00441">
    <property type="entry name" value="Acyl-CoA_dh_1"/>
    <property type="match status" value="1"/>
</dbReference>
<dbReference type="PANTHER" id="PTHR42803">
    <property type="entry name" value="ACYL-COA DEHYDROGENASE"/>
    <property type="match status" value="1"/>
</dbReference>
<feature type="domain" description="Acyl-CoA dehydrogenase/oxidase C-terminal" evidence="8">
    <location>
        <begin position="284"/>
        <end position="453"/>
    </location>
</feature>
<evidence type="ECO:0000256" key="6">
    <source>
        <dbReference type="ARBA" id="ARBA00023002"/>
    </source>
</evidence>
<dbReference type="InterPro" id="IPR009100">
    <property type="entry name" value="AcylCoA_DH/oxidase_NM_dom_sf"/>
</dbReference>